<evidence type="ECO:0000313" key="5">
    <source>
        <dbReference type="EMBL" id="CAD9522212.1"/>
    </source>
</evidence>
<gene>
    <name evidence="5" type="ORF">BRAN1462_LOCUS9781</name>
</gene>
<dbReference type="EMBL" id="HBGW01015396">
    <property type="protein sequence ID" value="CAD9522212.1"/>
    <property type="molecule type" value="Transcribed_RNA"/>
</dbReference>
<sequence>MAEGGDVGEESKDLTKSVAYNVLEELQKDGSLTKNEADLYKSKYAKLHEFVIQTYENEKNFLARAKQLNHRLMSEKIRLEKTTLESQEDQACIQQLTDQIQEVQSDYEVVQDRDMLLQMQLSELEHEKREKQVQLEERELERQAEAEPKLQKAREDIELAHKEIDLLRQQKEDYQAKLEEYDDRVGKVEAEIAANKAIHKGHEMEHIKIKGDPDRIRKQAEKFESAVRALTDAQRDKEAEIEGVNEKIKRTGAARQTAKEQRAKKHMRLQLMNESLNLKGDQEYDHDKMRLDRERNTHTDLVSKRVALDAELDQNNVEARLALAELSQLNKQHDRLKRNHRRSISAKDTVAEALGPLDANKRDLEKITKSQEEDARRQKKLLDDIQNEVDLFIGAYLKQESLEKDKKEEYDAICSQMEEMQKELKTLKADEQHWAAHFKTLASHREKLARDASLAHRQCKETADEVAMKQLEEEDLKKKHQEISQKQRAFCTMYEVVKTERNKYMTSIQKSSQHLSELKEKLKILQNEVEILRMESAFKDKQLKQTRQDAHDLETQQDQLQNEKTRITAEGARLSEQVEQYTIEIDKLNSIINSIEKEMVELRTKYEQTVETRNLTGTQLIDRNDELCILWEKSNIQERLLKTGEDAMLSRAEEIRGLKIDLAEVHRQLRVVRGGIPGVPKLVEEVVRLREQVSSVRKHTDDLSRELENPKSSLRKWRKLKGEDLDKDTLRVKIQDLEDRLNSKKESLLEKELILEEVTALSENLRNQAVDGRQGTMELSQKVNVFQARIKDVTRKMMATVSELSMHQATAHKLQKERDEACERAMVARERWKEGQAPYDAADAEFARLVQVEQQREVDRQAAAQRKQEEEIMNSNHTRTMAEPRVNAYIPQDEHGLPKAYGASAPFKPSVLGSTARHIRKPNPKPIEI</sequence>
<feature type="coiled-coil region" evidence="2">
    <location>
        <begin position="62"/>
        <end position="191"/>
    </location>
</feature>
<keyword evidence="1 2" id="KW-0175">Coiled coil</keyword>
<accession>A0A7S2IKS3</accession>
<evidence type="ECO:0000256" key="3">
    <source>
        <dbReference type="SAM" id="MobiDB-lite"/>
    </source>
</evidence>
<feature type="coiled-coil region" evidence="2">
    <location>
        <begin position="312"/>
        <end position="339"/>
    </location>
</feature>
<protein>
    <recommendedName>
        <fullName evidence="4">Cilia- and flagella-associated protein 58 central coiled coil domain-containing protein</fullName>
    </recommendedName>
</protein>
<evidence type="ECO:0000256" key="1">
    <source>
        <dbReference type="ARBA" id="ARBA00023054"/>
    </source>
</evidence>
<evidence type="ECO:0000256" key="2">
    <source>
        <dbReference type="SAM" id="Coils"/>
    </source>
</evidence>
<feature type="domain" description="Cilia- and flagella-associated protein 58 central coiled coil" evidence="4">
    <location>
        <begin position="422"/>
        <end position="668"/>
    </location>
</feature>
<evidence type="ECO:0000259" key="4">
    <source>
        <dbReference type="Pfam" id="PF21771"/>
    </source>
</evidence>
<dbReference type="GO" id="GO:0005856">
    <property type="term" value="C:cytoskeleton"/>
    <property type="evidence" value="ECO:0007669"/>
    <property type="project" value="TreeGrafter"/>
</dbReference>
<feature type="coiled-coil region" evidence="2">
    <location>
        <begin position="368"/>
        <end position="430"/>
    </location>
</feature>
<dbReference type="InterPro" id="IPR049270">
    <property type="entry name" value="CFAP58_CC"/>
</dbReference>
<dbReference type="PANTHER" id="PTHR32083">
    <property type="entry name" value="CILIA AND FLAGELLA-ASSOCIATED PROTEIN 58-RELATED"/>
    <property type="match status" value="1"/>
</dbReference>
<feature type="coiled-coil region" evidence="2">
    <location>
        <begin position="720"/>
        <end position="754"/>
    </location>
</feature>
<feature type="coiled-coil region" evidence="2">
    <location>
        <begin position="469"/>
        <end position="612"/>
    </location>
</feature>
<dbReference type="PANTHER" id="PTHR32083:SF34">
    <property type="entry name" value="COILED-COIL DOMAIN-CONTAINING PROTEIN 146"/>
    <property type="match status" value="1"/>
</dbReference>
<feature type="region of interest" description="Disordered" evidence="3">
    <location>
        <begin position="900"/>
        <end position="929"/>
    </location>
</feature>
<name>A0A7S2IKS3_9DINO</name>
<proteinExistence type="predicted"/>
<dbReference type="AlphaFoldDB" id="A0A7S2IKS3"/>
<reference evidence="5" key="1">
    <citation type="submission" date="2021-01" db="EMBL/GenBank/DDBJ databases">
        <authorList>
            <person name="Corre E."/>
            <person name="Pelletier E."/>
            <person name="Niang G."/>
            <person name="Scheremetjew M."/>
            <person name="Finn R."/>
            <person name="Kale V."/>
            <person name="Holt S."/>
            <person name="Cochrane G."/>
            <person name="Meng A."/>
            <person name="Brown T."/>
            <person name="Cohen L."/>
        </authorList>
    </citation>
    <scope>NUCLEOTIDE SEQUENCE</scope>
    <source>
        <strain evidence="5">RCC3387</strain>
    </source>
</reference>
<dbReference type="Pfam" id="PF21771">
    <property type="entry name" value="CFAP58_CC"/>
    <property type="match status" value="1"/>
</dbReference>
<organism evidence="5">
    <name type="scientific">Zooxanthella nutricula</name>
    <dbReference type="NCBI Taxonomy" id="1333877"/>
    <lineage>
        <taxon>Eukaryota</taxon>
        <taxon>Sar</taxon>
        <taxon>Alveolata</taxon>
        <taxon>Dinophyceae</taxon>
        <taxon>Peridiniales</taxon>
        <taxon>Peridiniales incertae sedis</taxon>
        <taxon>Zooxanthella</taxon>
    </lineage>
</organism>